<reference evidence="4" key="2">
    <citation type="submission" date="2020-09" db="EMBL/GenBank/DDBJ databases">
        <authorList>
            <person name="Sun Q."/>
            <person name="Kim S."/>
        </authorList>
    </citation>
    <scope>NUCLEOTIDE SEQUENCE</scope>
    <source>
        <strain evidence="4">KCTC 42650</strain>
    </source>
</reference>
<protein>
    <submittedName>
        <fullName evidence="4">Membrane protein</fullName>
    </submittedName>
</protein>
<feature type="transmembrane region" description="Helical" evidence="1">
    <location>
        <begin position="271"/>
        <end position="290"/>
    </location>
</feature>
<gene>
    <name evidence="4" type="ORF">GCM10017056_24910</name>
</gene>
<dbReference type="RefSeq" id="WP_189680424.1">
    <property type="nucleotide sequence ID" value="NZ_BNCJ01000006.1"/>
</dbReference>
<proteinExistence type="predicted"/>
<keyword evidence="1" id="KW-1133">Transmembrane helix</keyword>
<organism evidence="4 5">
    <name type="scientific">Seohaeicola zhoushanensis</name>
    <dbReference type="NCBI Taxonomy" id="1569283"/>
    <lineage>
        <taxon>Bacteria</taxon>
        <taxon>Pseudomonadati</taxon>
        <taxon>Pseudomonadota</taxon>
        <taxon>Alphaproteobacteria</taxon>
        <taxon>Rhodobacterales</taxon>
        <taxon>Roseobacteraceae</taxon>
        <taxon>Seohaeicola</taxon>
    </lineage>
</organism>
<dbReference type="AlphaFoldDB" id="A0A8J3GX67"/>
<feature type="transmembrane region" description="Helical" evidence="1">
    <location>
        <begin position="6"/>
        <end position="28"/>
    </location>
</feature>
<feature type="transmembrane region" description="Helical" evidence="1">
    <location>
        <begin position="181"/>
        <end position="202"/>
    </location>
</feature>
<comment type="caution">
    <text evidence="4">The sequence shown here is derived from an EMBL/GenBank/DDBJ whole genome shotgun (WGS) entry which is preliminary data.</text>
</comment>
<keyword evidence="1" id="KW-0472">Membrane</keyword>
<feature type="transmembrane region" description="Helical" evidence="1">
    <location>
        <begin position="310"/>
        <end position="328"/>
    </location>
</feature>
<keyword evidence="1" id="KW-0812">Transmembrane</keyword>
<dbReference type="InterPro" id="IPR025105">
    <property type="entry name" value="DUF4010"/>
</dbReference>
<name>A0A8J3GX67_9RHOB</name>
<evidence type="ECO:0000259" key="3">
    <source>
        <dbReference type="Pfam" id="PF13194"/>
    </source>
</evidence>
<keyword evidence="5" id="KW-1185">Reference proteome</keyword>
<dbReference type="Pfam" id="PF02308">
    <property type="entry name" value="MgtC"/>
    <property type="match status" value="1"/>
</dbReference>
<dbReference type="InterPro" id="IPR049177">
    <property type="entry name" value="MgtC_SapB_SrpB_YhiD_N"/>
</dbReference>
<evidence type="ECO:0000313" key="5">
    <source>
        <dbReference type="Proteomes" id="UP000626220"/>
    </source>
</evidence>
<sequence>MDLNSEGLAFHIALALAIGLLVGLERGWRERDAPEGSRTAGFRTFGLTGLFGGLAAALSQSFGGGLVLSACLFAFAGVFGAFKLREAIHDGDFSVTTAIAALAVFALGAMAVVGDYRIAAASGATVAALLASKTALHGFLRHLSWVEVRSAVLLGAMTMIGLSLLPNKAVDPWGGFNPWEIWFLTVLTATISYAGYIAVRLLGSVRGMVVSGLAGGLVSSTATVVALARAAADGQYVTERAGAASLACMVSLLRVMALTALLGVSVLPEVLPALLPAAAVLGMIGAVLLAKARPVQGQPGPAGNPFEFGPLLLFAAFFGLVSTAGAALSDQFGSTSAVAASVFAGLFDVDVATLTSLRLVDHGVSVTMAAGAVCAAAGLNALARLVLAAVLGPARFWLPLGAATLAAFGAGLAGFLAWQGFALV</sequence>
<feature type="transmembrane region" description="Helical" evidence="1">
    <location>
        <begin position="94"/>
        <end position="112"/>
    </location>
</feature>
<reference evidence="4" key="1">
    <citation type="journal article" date="2014" name="Int. J. Syst. Evol. Microbiol.">
        <title>Complete genome sequence of Corynebacterium casei LMG S-19264T (=DSM 44701T), isolated from a smear-ripened cheese.</title>
        <authorList>
            <consortium name="US DOE Joint Genome Institute (JGI-PGF)"/>
            <person name="Walter F."/>
            <person name="Albersmeier A."/>
            <person name="Kalinowski J."/>
            <person name="Ruckert C."/>
        </authorList>
    </citation>
    <scope>NUCLEOTIDE SEQUENCE</scope>
    <source>
        <strain evidence="4">KCTC 42650</strain>
    </source>
</reference>
<feature type="transmembrane region" description="Helical" evidence="1">
    <location>
        <begin position="118"/>
        <end position="136"/>
    </location>
</feature>
<evidence type="ECO:0000256" key="1">
    <source>
        <dbReference type="SAM" id="Phobius"/>
    </source>
</evidence>
<dbReference type="Proteomes" id="UP000626220">
    <property type="component" value="Unassembled WGS sequence"/>
</dbReference>
<dbReference type="Pfam" id="PF13194">
    <property type="entry name" value="DUF4010"/>
    <property type="match status" value="1"/>
</dbReference>
<feature type="transmembrane region" description="Helical" evidence="1">
    <location>
        <begin position="340"/>
        <end position="360"/>
    </location>
</feature>
<dbReference type="PANTHER" id="PTHR39084">
    <property type="entry name" value="MEMBRANE PROTEIN-RELATED"/>
    <property type="match status" value="1"/>
</dbReference>
<dbReference type="EMBL" id="BNCJ01000006">
    <property type="protein sequence ID" value="GHF52384.1"/>
    <property type="molecule type" value="Genomic_DNA"/>
</dbReference>
<evidence type="ECO:0000259" key="2">
    <source>
        <dbReference type="Pfam" id="PF02308"/>
    </source>
</evidence>
<feature type="transmembrane region" description="Helical" evidence="1">
    <location>
        <begin position="366"/>
        <end position="387"/>
    </location>
</feature>
<feature type="transmembrane region" description="Helical" evidence="1">
    <location>
        <begin position="64"/>
        <end position="82"/>
    </location>
</feature>
<feature type="domain" description="MgtC/SapB/SrpB/YhiD N-terminal" evidence="2">
    <location>
        <begin position="13"/>
        <end position="138"/>
    </location>
</feature>
<feature type="transmembrane region" description="Helical" evidence="1">
    <location>
        <begin position="148"/>
        <end position="166"/>
    </location>
</feature>
<dbReference type="PANTHER" id="PTHR39084:SF1">
    <property type="entry name" value="DUF4010 DOMAIN-CONTAINING PROTEIN"/>
    <property type="match status" value="1"/>
</dbReference>
<evidence type="ECO:0000313" key="4">
    <source>
        <dbReference type="EMBL" id="GHF52384.1"/>
    </source>
</evidence>
<accession>A0A8J3GX67</accession>
<feature type="transmembrane region" description="Helical" evidence="1">
    <location>
        <begin position="396"/>
        <end position="418"/>
    </location>
</feature>
<feature type="transmembrane region" description="Helical" evidence="1">
    <location>
        <begin position="209"/>
        <end position="231"/>
    </location>
</feature>
<feature type="domain" description="DUF4010" evidence="3">
    <location>
        <begin position="186"/>
        <end position="392"/>
    </location>
</feature>
<feature type="transmembrane region" description="Helical" evidence="1">
    <location>
        <begin position="243"/>
        <end position="264"/>
    </location>
</feature>